<dbReference type="InterPro" id="IPR001078">
    <property type="entry name" value="2-oxoacid_DH_actylTfrase"/>
</dbReference>
<keyword evidence="13" id="KW-1185">Reference proteome</keyword>
<dbReference type="Pfam" id="PF02817">
    <property type="entry name" value="E3_binding"/>
    <property type="match status" value="1"/>
</dbReference>
<dbReference type="Proteomes" id="UP000006811">
    <property type="component" value="Chromosome"/>
</dbReference>
<dbReference type="eggNOG" id="COG0508">
    <property type="taxonomic scope" value="Bacteria"/>
</dbReference>
<keyword evidence="4 9" id="KW-0808">Transferase</keyword>
<keyword evidence="5 9" id="KW-0450">Lipoyl</keyword>
<evidence type="ECO:0000256" key="6">
    <source>
        <dbReference type="ARBA" id="ARBA00023315"/>
    </source>
</evidence>
<comment type="catalytic activity">
    <reaction evidence="8">
        <text>N(6)-[(R)-dihydrolipoyl]-L-lysyl-[protein] + acetyl-CoA = N(6)-[(R)-S(8)-acetyldihydrolipoyl]-L-lysyl-[protein] + CoA</text>
        <dbReference type="Rhea" id="RHEA:17017"/>
        <dbReference type="Rhea" id="RHEA-COMP:10475"/>
        <dbReference type="Rhea" id="RHEA-COMP:10478"/>
        <dbReference type="ChEBI" id="CHEBI:57287"/>
        <dbReference type="ChEBI" id="CHEBI:57288"/>
        <dbReference type="ChEBI" id="CHEBI:83100"/>
        <dbReference type="ChEBI" id="CHEBI:83111"/>
        <dbReference type="EC" id="2.3.1.12"/>
    </reaction>
</comment>
<dbReference type="GO" id="GO:0006086">
    <property type="term" value="P:pyruvate decarboxylation to acetyl-CoA"/>
    <property type="evidence" value="ECO:0007669"/>
    <property type="project" value="TreeGrafter"/>
</dbReference>
<proteinExistence type="inferred from homology"/>
<comment type="similarity">
    <text evidence="2 9">Belongs to the 2-oxoacid dehydrogenase family.</text>
</comment>
<evidence type="ECO:0000256" key="8">
    <source>
        <dbReference type="ARBA" id="ARBA00048370"/>
    </source>
</evidence>
<dbReference type="GO" id="GO:0005737">
    <property type="term" value="C:cytoplasm"/>
    <property type="evidence" value="ECO:0007669"/>
    <property type="project" value="TreeGrafter"/>
</dbReference>
<dbReference type="OrthoDB" id="9805770at2"/>
<keyword evidence="6 9" id="KW-0012">Acyltransferase</keyword>
<dbReference type="GO" id="GO:0031405">
    <property type="term" value="F:lipoic acid binding"/>
    <property type="evidence" value="ECO:0007669"/>
    <property type="project" value="TreeGrafter"/>
</dbReference>
<dbReference type="Pfam" id="PF00364">
    <property type="entry name" value="Biotin_lipoyl"/>
    <property type="match status" value="1"/>
</dbReference>
<dbReference type="PROSITE" id="PS51826">
    <property type="entry name" value="PSBD"/>
    <property type="match status" value="1"/>
</dbReference>
<dbReference type="InterPro" id="IPR003016">
    <property type="entry name" value="2-oxoA_DH_lipoyl-BS"/>
</dbReference>
<accession>F7WZ71</accession>
<dbReference type="InterPro" id="IPR036625">
    <property type="entry name" value="E3-bd_dom_sf"/>
</dbReference>
<dbReference type="InterPro" id="IPR023213">
    <property type="entry name" value="CAT-like_dom_sf"/>
</dbReference>
<dbReference type="SUPFAM" id="SSF47005">
    <property type="entry name" value="Peripheral subunit-binding domain of 2-oxo acid dehydrogenase complex"/>
    <property type="match status" value="1"/>
</dbReference>
<evidence type="ECO:0000313" key="12">
    <source>
        <dbReference type="EMBL" id="AEH39725.1"/>
    </source>
</evidence>
<dbReference type="PROSITE" id="PS50968">
    <property type="entry name" value="BIOTINYL_LIPOYL"/>
    <property type="match status" value="1"/>
</dbReference>
<organism evidence="12 13">
    <name type="scientific">Buchnera aphidicola</name>
    <name type="common">Cinara tujafilina</name>
    <dbReference type="NCBI Taxonomy" id="261317"/>
    <lineage>
        <taxon>Bacteria</taxon>
        <taxon>Pseudomonadati</taxon>
        <taxon>Pseudomonadota</taxon>
        <taxon>Gammaproteobacteria</taxon>
        <taxon>Enterobacterales</taxon>
        <taxon>Erwiniaceae</taxon>
        <taxon>Buchnera</taxon>
    </lineage>
</organism>
<dbReference type="Gene3D" id="2.40.50.100">
    <property type="match status" value="1"/>
</dbReference>
<evidence type="ECO:0000259" key="11">
    <source>
        <dbReference type="PROSITE" id="PS51826"/>
    </source>
</evidence>
<dbReference type="PANTHER" id="PTHR43178:SF2">
    <property type="entry name" value="DIHYDROLIPOYLLYSINE-RESIDUE ACETYLTRANSFERASE COMPONENT OF PYRUVATE DEHYDROGENASE COMPLEX"/>
    <property type="match status" value="1"/>
</dbReference>
<dbReference type="STRING" id="261317.BCTU_136"/>
<evidence type="ECO:0000256" key="1">
    <source>
        <dbReference type="ARBA" id="ARBA00001938"/>
    </source>
</evidence>
<dbReference type="InterPro" id="IPR000089">
    <property type="entry name" value="Biotin_lipoyl"/>
</dbReference>
<dbReference type="EC" id="2.3.1.-" evidence="9"/>
<evidence type="ECO:0000259" key="10">
    <source>
        <dbReference type="PROSITE" id="PS50968"/>
    </source>
</evidence>
<evidence type="ECO:0000256" key="3">
    <source>
        <dbReference type="ARBA" id="ARBA00011484"/>
    </source>
</evidence>
<dbReference type="InterPro" id="IPR011053">
    <property type="entry name" value="Single_hybrid_motif"/>
</dbReference>
<dbReference type="SUPFAM" id="SSF51230">
    <property type="entry name" value="Single hybrid motif"/>
    <property type="match status" value="1"/>
</dbReference>
<dbReference type="Gene3D" id="3.30.559.10">
    <property type="entry name" value="Chloramphenicol acetyltransferase-like domain"/>
    <property type="match status" value="1"/>
</dbReference>
<evidence type="ECO:0000313" key="13">
    <source>
        <dbReference type="Proteomes" id="UP000006811"/>
    </source>
</evidence>
<gene>
    <name evidence="12" type="primary">aceF</name>
    <name evidence="12" type="ORF">BCTU_136</name>
</gene>
<dbReference type="InterPro" id="IPR004167">
    <property type="entry name" value="PSBD"/>
</dbReference>
<comment type="cofactor">
    <cofactor evidence="1 9">
        <name>(R)-lipoate</name>
        <dbReference type="ChEBI" id="CHEBI:83088"/>
    </cofactor>
</comment>
<dbReference type="SUPFAM" id="SSF52777">
    <property type="entry name" value="CoA-dependent acyltransferases"/>
    <property type="match status" value="1"/>
</dbReference>
<dbReference type="Pfam" id="PF00198">
    <property type="entry name" value="2-oxoacid_dh"/>
    <property type="match status" value="1"/>
</dbReference>
<dbReference type="AlphaFoldDB" id="F7WZ71"/>
<dbReference type="HOGENOM" id="CLU_016733_10_0_6"/>
<name>F7WZ71_9GAMM</name>
<comment type="function">
    <text evidence="7">The pyruvate dehydrogenase complex catalyzes the overall conversion of pyruvate to acetyl-CoA and CO(2). It contains multiple copies of three enzymatic components: pyruvate dehydrogenase (E1), dihydrolipoamide acetyltransferase (E2) and lipoamide dehydrogenase (E3).</text>
</comment>
<protein>
    <recommendedName>
        <fullName evidence="9">Dihydrolipoamide acetyltransferase component of pyruvate dehydrogenase complex</fullName>
        <ecNumber evidence="9">2.3.1.-</ecNumber>
    </recommendedName>
</protein>
<dbReference type="GO" id="GO:0004742">
    <property type="term" value="F:dihydrolipoyllysine-residue acetyltransferase activity"/>
    <property type="evidence" value="ECO:0007669"/>
    <property type="project" value="UniProtKB-EC"/>
</dbReference>
<feature type="domain" description="Lipoyl-binding" evidence="10">
    <location>
        <begin position="1"/>
        <end position="75"/>
    </location>
</feature>
<dbReference type="InterPro" id="IPR050743">
    <property type="entry name" value="2-oxoacid_DH_E2_comp"/>
</dbReference>
<feature type="domain" description="Peripheral subunit-binding (PSBD)" evidence="11">
    <location>
        <begin position="124"/>
        <end position="161"/>
    </location>
</feature>
<dbReference type="CDD" id="cd06849">
    <property type="entry name" value="lipoyl_domain"/>
    <property type="match status" value="1"/>
</dbReference>
<comment type="subunit">
    <text evidence="3">Forms a 24-polypeptide structural core with octahedral symmetry.</text>
</comment>
<dbReference type="Gene3D" id="4.10.320.10">
    <property type="entry name" value="E3-binding domain"/>
    <property type="match status" value="1"/>
</dbReference>
<dbReference type="KEGG" id="baj:BCTU_136"/>
<evidence type="ECO:0000256" key="9">
    <source>
        <dbReference type="RuleBase" id="RU003423"/>
    </source>
</evidence>
<reference evidence="12 13" key="1">
    <citation type="journal article" date="2011" name="Appl. Environ. Microbiol.">
        <title>The genome of Buchnera aphidicola from the aphid Cinara tujafilina provides new clues about the evolutionary history of metabolic losses in bacterial endosymbionts.</title>
        <authorList>
            <person name="Lamelas A."/>
            <person name="Gosalbes M.J."/>
            <person name="Moya A."/>
            <person name="Latorre A."/>
        </authorList>
    </citation>
    <scope>NUCLEOTIDE SEQUENCE [LARGE SCALE GENOMIC DNA]</scope>
    <source>
        <strain evidence="13">Cinara tujafilina</strain>
    </source>
</reference>
<dbReference type="PROSITE" id="PS00189">
    <property type="entry name" value="LIPOYL"/>
    <property type="match status" value="1"/>
</dbReference>
<dbReference type="PANTHER" id="PTHR43178">
    <property type="entry name" value="DIHYDROLIPOAMIDE ACETYLTRANSFERASE COMPONENT OF PYRUVATE DEHYDROGENASE COMPLEX"/>
    <property type="match status" value="1"/>
</dbReference>
<sequence length="417" mass="47697">MDIEILTPDIGIEKVEVTEILVQEGIKIQKEDSIVSVESQKSVLEIPSPYAGIVKKFYIKVGDFLTINTLLMTLHVNKSIIHNKNLLNKSNISQNNLSKSLKNIRSFNKNQENINIFKEQEKIYASPNIRRVSKILKINLLDIVGTGRNGRIIMEDLYKYQQLNTHNSIENISQKNILLHEKNKKLKILNFFKLNKVQQIIGKNLINTWNNVPHVTQFDEADITELDQFRQCYNKKCIDKKNNLSILPFLIKCIERSLYQFPNFNSSLTSCGTKIILKKKINIGIAVETDFGLLVPVLKNLYYKSISCISLEIKNLVLKAKKNQLHISETQHGSFTVSNLGHLGGVGFTPIINFPEVCILGISKAVIKPVWKKKQFIPRLILPFSISYDHRVINGADAVRFTTFICDLLRDIRNLII</sequence>
<evidence type="ECO:0000256" key="7">
    <source>
        <dbReference type="ARBA" id="ARBA00025211"/>
    </source>
</evidence>
<evidence type="ECO:0000256" key="4">
    <source>
        <dbReference type="ARBA" id="ARBA00022679"/>
    </source>
</evidence>
<keyword evidence="12" id="KW-0670">Pyruvate</keyword>
<evidence type="ECO:0000256" key="2">
    <source>
        <dbReference type="ARBA" id="ARBA00007317"/>
    </source>
</evidence>
<dbReference type="EMBL" id="CP001817">
    <property type="protein sequence ID" value="AEH39725.1"/>
    <property type="molecule type" value="Genomic_DNA"/>
</dbReference>
<evidence type="ECO:0000256" key="5">
    <source>
        <dbReference type="ARBA" id="ARBA00022823"/>
    </source>
</evidence>